<dbReference type="Gene3D" id="3.30.565.10">
    <property type="entry name" value="Histidine kinase-like ATPase, C-terminal domain"/>
    <property type="match status" value="1"/>
</dbReference>
<comment type="subcellular location">
    <subcellularLocation>
        <location evidence="2">Membrane</location>
    </subcellularLocation>
</comment>
<gene>
    <name evidence="13" type="ORF">CFP75_01040</name>
</gene>
<dbReference type="OrthoDB" id="3502710at2"/>
<comment type="caution">
    <text evidence="13">The sequence shown here is derived from an EMBL/GenBank/DDBJ whole genome shotgun (WGS) entry which is preliminary data.</text>
</comment>
<keyword evidence="5" id="KW-0808">Transferase</keyword>
<dbReference type="InterPro" id="IPR050428">
    <property type="entry name" value="TCS_sensor_his_kinase"/>
</dbReference>
<dbReference type="InterPro" id="IPR003660">
    <property type="entry name" value="HAMP_dom"/>
</dbReference>
<feature type="compositionally biased region" description="Pro residues" evidence="10">
    <location>
        <begin position="807"/>
        <end position="827"/>
    </location>
</feature>
<evidence type="ECO:0000256" key="5">
    <source>
        <dbReference type="ARBA" id="ARBA00022679"/>
    </source>
</evidence>
<dbReference type="SMART" id="SM00304">
    <property type="entry name" value="HAMP"/>
    <property type="match status" value="1"/>
</dbReference>
<dbReference type="EC" id="2.7.13.3" evidence="3"/>
<dbReference type="PROSITE" id="PS50885">
    <property type="entry name" value="HAMP"/>
    <property type="match status" value="1"/>
</dbReference>
<keyword evidence="7 13" id="KW-0418">Kinase</keyword>
<dbReference type="InterPro" id="IPR003594">
    <property type="entry name" value="HATPase_dom"/>
</dbReference>
<sequence length="904" mass="96757">MRHGKSRPERTSRSGLLGRLGIRGKLNLLLLLPLTAVVLVSVPYVAGEVDDARSARTTADVASQARALGTLAWELQRERLLTAHYIASSSAGSSAMLKQQGVVADTVNRVRAQLPEDAPEELAAALVRIGSLSEIRENALRRGASLDSVARTYHAVIDSVINSLRLVPQQTSDAEGTRQLTALDALLRANEENSLRGMALIIVLVTPDSGQPVLDDAKQQSSLFLERFVQQADVTQATQVVAVEQGETGRRVDGLEGKIAEARGPQAVQNLLPDILGAVDAQSNQRRLAQDAVTTGITDTATARADAAQNLAWTIGVGAGVLFLLVGGLAIAVSRSIADPLRKLTTAATSVADLASTELVRVTDTEQAEELAPRLATIDVSSQDELGKLAEAFNRVQATAAELVERQAVTRRNVGLMFANVAKRTQNLVGRQLALVDELERNEQDVALLASLYRLDHLSTRLRRNADNLLVVSGNRDEARISGPIELSTALRSALAEIEDYQRVRLGSMGDVLLSSPFGSDLVLIFAELLENATSFSPPESFVDVGTRILPDGSCLIVIVDQGIGMTAERLAEENRRLVERERLELAPTSVLGLFVVGRLARRHGLKVELTETEPGAGITARIAVPPNLLTYRAPVPKSVPAPPAWPTVEPGDEPEPRQPQPQPRPREKAPRQEPPTLAIAGMIPRDGLPPRDFRWFRKTDGEIAEPKPMPEPTPLPVPQSVPQPMPQPEPLPASEARKPTLTADSGETRGGLRRRVKGAQLPGAPDAPSRQKSRHDPEAAKAAFDGFEAGLAKATTTSPEDAVPPQASPPPVSPPSGNPMPTPTPVPAASRGGLTRRVPGAQLAPGLAKGPAARHQTARAALNTTKPKGMRDPEAERAAFDAFSDGLEKAVNPEMEQREKSKR</sequence>
<proteinExistence type="predicted"/>
<evidence type="ECO:0000256" key="10">
    <source>
        <dbReference type="SAM" id="MobiDB-lite"/>
    </source>
</evidence>
<comment type="catalytic activity">
    <reaction evidence="1">
        <text>ATP + protein L-histidine = ADP + protein N-phospho-L-histidine.</text>
        <dbReference type="EC" id="2.7.13.3"/>
    </reaction>
</comment>
<dbReference type="CDD" id="cd06225">
    <property type="entry name" value="HAMP"/>
    <property type="match status" value="1"/>
</dbReference>
<feature type="region of interest" description="Disordered" evidence="10">
    <location>
        <begin position="636"/>
        <end position="878"/>
    </location>
</feature>
<feature type="transmembrane region" description="Helical" evidence="11">
    <location>
        <begin position="311"/>
        <end position="333"/>
    </location>
</feature>
<dbReference type="Proteomes" id="UP000215563">
    <property type="component" value="Unassembled WGS sequence"/>
</dbReference>
<evidence type="ECO:0000256" key="3">
    <source>
        <dbReference type="ARBA" id="ARBA00012438"/>
    </source>
</evidence>
<dbReference type="Pfam" id="PF00672">
    <property type="entry name" value="HAMP"/>
    <property type="match status" value="1"/>
</dbReference>
<name>A0A229S9I8_AMYAL</name>
<feature type="compositionally biased region" description="Pro residues" evidence="10">
    <location>
        <begin position="708"/>
        <end position="732"/>
    </location>
</feature>
<evidence type="ECO:0000256" key="2">
    <source>
        <dbReference type="ARBA" id="ARBA00004370"/>
    </source>
</evidence>
<protein>
    <recommendedName>
        <fullName evidence="3">histidine kinase</fullName>
        <ecNumber evidence="3">2.7.13.3</ecNumber>
    </recommendedName>
</protein>
<dbReference type="InterPro" id="IPR013587">
    <property type="entry name" value="Nitrate/nitrite_sensing"/>
</dbReference>
<evidence type="ECO:0000313" key="14">
    <source>
        <dbReference type="Proteomes" id="UP000215563"/>
    </source>
</evidence>
<dbReference type="Pfam" id="PF02518">
    <property type="entry name" value="HATPase_c"/>
    <property type="match status" value="1"/>
</dbReference>
<keyword evidence="14" id="KW-1185">Reference proteome</keyword>
<keyword evidence="9" id="KW-0902">Two-component regulatory system</keyword>
<evidence type="ECO:0000259" key="12">
    <source>
        <dbReference type="PROSITE" id="PS50885"/>
    </source>
</evidence>
<dbReference type="InterPro" id="IPR036890">
    <property type="entry name" value="HATPase_C_sf"/>
</dbReference>
<dbReference type="AlphaFoldDB" id="A0A229S9I8"/>
<evidence type="ECO:0000256" key="11">
    <source>
        <dbReference type="SAM" id="Phobius"/>
    </source>
</evidence>
<keyword evidence="8 11" id="KW-1133">Transmembrane helix</keyword>
<dbReference type="SUPFAM" id="SSF55874">
    <property type="entry name" value="ATPase domain of HSP90 chaperone/DNA topoisomerase II/histidine kinase"/>
    <property type="match status" value="1"/>
</dbReference>
<dbReference type="Pfam" id="PF08376">
    <property type="entry name" value="NIT"/>
    <property type="match status" value="1"/>
</dbReference>
<dbReference type="EMBL" id="NMQU01000004">
    <property type="protein sequence ID" value="OXM55411.1"/>
    <property type="molecule type" value="Genomic_DNA"/>
</dbReference>
<reference evidence="13 14" key="1">
    <citation type="submission" date="2017-07" db="EMBL/GenBank/DDBJ databases">
        <title>Amycolatopsis alba DSM 44262 Genome sequencing and assembly.</title>
        <authorList>
            <person name="Kaur N."/>
            <person name="Mayilraj S."/>
        </authorList>
    </citation>
    <scope>NUCLEOTIDE SEQUENCE [LARGE SCALE GENOMIC DNA]</scope>
    <source>
        <strain evidence="13 14">DSM 44262</strain>
    </source>
</reference>
<evidence type="ECO:0000256" key="4">
    <source>
        <dbReference type="ARBA" id="ARBA00022553"/>
    </source>
</evidence>
<evidence type="ECO:0000256" key="9">
    <source>
        <dbReference type="ARBA" id="ARBA00023012"/>
    </source>
</evidence>
<dbReference type="PANTHER" id="PTHR45436:SF5">
    <property type="entry name" value="SENSOR HISTIDINE KINASE TRCS"/>
    <property type="match status" value="1"/>
</dbReference>
<evidence type="ECO:0000256" key="8">
    <source>
        <dbReference type="ARBA" id="ARBA00022989"/>
    </source>
</evidence>
<dbReference type="GO" id="GO:0004673">
    <property type="term" value="F:protein histidine kinase activity"/>
    <property type="evidence" value="ECO:0007669"/>
    <property type="project" value="UniProtKB-EC"/>
</dbReference>
<accession>A0A229S9I8</accession>
<keyword evidence="11" id="KW-0472">Membrane</keyword>
<evidence type="ECO:0000256" key="7">
    <source>
        <dbReference type="ARBA" id="ARBA00022777"/>
    </source>
</evidence>
<organism evidence="13 14">
    <name type="scientific">Amycolatopsis alba DSM 44262</name>
    <dbReference type="NCBI Taxonomy" id="1125972"/>
    <lineage>
        <taxon>Bacteria</taxon>
        <taxon>Bacillati</taxon>
        <taxon>Actinomycetota</taxon>
        <taxon>Actinomycetes</taxon>
        <taxon>Pseudonocardiales</taxon>
        <taxon>Pseudonocardiaceae</taxon>
        <taxon>Amycolatopsis</taxon>
    </lineage>
</organism>
<dbReference type="RefSeq" id="WP_026467028.1">
    <property type="nucleotide sequence ID" value="NZ_KB913032.1"/>
</dbReference>
<feature type="compositionally biased region" description="Basic and acidic residues" evidence="10">
    <location>
        <begin position="689"/>
        <end position="706"/>
    </location>
</feature>
<evidence type="ECO:0000256" key="1">
    <source>
        <dbReference type="ARBA" id="ARBA00000085"/>
    </source>
</evidence>
<dbReference type="PANTHER" id="PTHR45436">
    <property type="entry name" value="SENSOR HISTIDINE KINASE YKOH"/>
    <property type="match status" value="1"/>
</dbReference>
<keyword evidence="6 11" id="KW-0812">Transmembrane</keyword>
<dbReference type="GO" id="GO:0000160">
    <property type="term" value="P:phosphorelay signal transduction system"/>
    <property type="evidence" value="ECO:0007669"/>
    <property type="project" value="UniProtKB-KW"/>
</dbReference>
<dbReference type="GO" id="GO:0005886">
    <property type="term" value="C:plasma membrane"/>
    <property type="evidence" value="ECO:0007669"/>
    <property type="project" value="TreeGrafter"/>
</dbReference>
<feature type="region of interest" description="Disordered" evidence="10">
    <location>
        <begin position="885"/>
        <end position="904"/>
    </location>
</feature>
<evidence type="ECO:0000256" key="6">
    <source>
        <dbReference type="ARBA" id="ARBA00022692"/>
    </source>
</evidence>
<dbReference type="Gene3D" id="6.10.340.10">
    <property type="match status" value="1"/>
</dbReference>
<feature type="domain" description="HAMP" evidence="12">
    <location>
        <begin position="335"/>
        <end position="405"/>
    </location>
</feature>
<keyword evidence="4" id="KW-0597">Phosphoprotein</keyword>
<evidence type="ECO:0000313" key="13">
    <source>
        <dbReference type="EMBL" id="OXM55411.1"/>
    </source>
</evidence>